<dbReference type="EMBL" id="JAVYJV010000007">
    <property type="protein sequence ID" value="KAK4366055.1"/>
    <property type="molecule type" value="Genomic_DNA"/>
</dbReference>
<name>A0AAE1VN94_9SOLA</name>
<keyword evidence="2" id="KW-1185">Reference proteome</keyword>
<dbReference type="Proteomes" id="UP001291623">
    <property type="component" value="Unassembled WGS sequence"/>
</dbReference>
<gene>
    <name evidence="1" type="ORF">RND71_013935</name>
</gene>
<reference evidence="1" key="1">
    <citation type="submission" date="2023-12" db="EMBL/GenBank/DDBJ databases">
        <title>Genome assembly of Anisodus tanguticus.</title>
        <authorList>
            <person name="Wang Y.-J."/>
        </authorList>
    </citation>
    <scope>NUCLEOTIDE SEQUENCE</scope>
    <source>
        <strain evidence="1">KB-2021</strain>
        <tissue evidence="1">Leaf</tissue>
    </source>
</reference>
<sequence>MQSDKIEAMVAAAIPYSSDDSQEVQELDVSRLYLDVVGEEKKRCAYGLGSQVLTLYQDQDSATLCNLPVVIDRVVEERIKLLEEEMLRMRKN</sequence>
<evidence type="ECO:0000313" key="2">
    <source>
        <dbReference type="Proteomes" id="UP001291623"/>
    </source>
</evidence>
<evidence type="ECO:0000313" key="1">
    <source>
        <dbReference type="EMBL" id="KAK4366055.1"/>
    </source>
</evidence>
<accession>A0AAE1VN94</accession>
<organism evidence="1 2">
    <name type="scientific">Anisodus tanguticus</name>
    <dbReference type="NCBI Taxonomy" id="243964"/>
    <lineage>
        <taxon>Eukaryota</taxon>
        <taxon>Viridiplantae</taxon>
        <taxon>Streptophyta</taxon>
        <taxon>Embryophyta</taxon>
        <taxon>Tracheophyta</taxon>
        <taxon>Spermatophyta</taxon>
        <taxon>Magnoliopsida</taxon>
        <taxon>eudicotyledons</taxon>
        <taxon>Gunneridae</taxon>
        <taxon>Pentapetalae</taxon>
        <taxon>asterids</taxon>
        <taxon>lamiids</taxon>
        <taxon>Solanales</taxon>
        <taxon>Solanaceae</taxon>
        <taxon>Solanoideae</taxon>
        <taxon>Hyoscyameae</taxon>
        <taxon>Anisodus</taxon>
    </lineage>
</organism>
<comment type="caution">
    <text evidence="1">The sequence shown here is derived from an EMBL/GenBank/DDBJ whole genome shotgun (WGS) entry which is preliminary data.</text>
</comment>
<protein>
    <submittedName>
        <fullName evidence="1">Uncharacterized protein</fullName>
    </submittedName>
</protein>
<proteinExistence type="predicted"/>
<dbReference type="AlphaFoldDB" id="A0AAE1VN94"/>